<dbReference type="GO" id="GO:0005783">
    <property type="term" value="C:endoplasmic reticulum"/>
    <property type="evidence" value="ECO:0007669"/>
    <property type="project" value="TreeGrafter"/>
</dbReference>
<name>A0A6C0LR71_9ZZZZ</name>
<proteinExistence type="inferred from homology"/>
<dbReference type="InterPro" id="IPR036249">
    <property type="entry name" value="Thioredoxin-like_sf"/>
</dbReference>
<dbReference type="Pfam" id="PF00085">
    <property type="entry name" value="Thioredoxin"/>
    <property type="match status" value="1"/>
</dbReference>
<keyword evidence="3" id="KW-0472">Membrane</keyword>
<dbReference type="InterPro" id="IPR051063">
    <property type="entry name" value="PDI"/>
</dbReference>
<keyword evidence="3" id="KW-0812">Transmembrane</keyword>
<protein>
    <recommendedName>
        <fullName evidence="4">Thioredoxin domain-containing protein</fullName>
    </recommendedName>
</protein>
<feature type="transmembrane region" description="Helical" evidence="3">
    <location>
        <begin position="15"/>
        <end position="36"/>
    </location>
</feature>
<evidence type="ECO:0000259" key="4">
    <source>
        <dbReference type="PROSITE" id="PS51352"/>
    </source>
</evidence>
<keyword evidence="3" id="KW-1133">Transmembrane helix</keyword>
<dbReference type="InterPro" id="IPR013766">
    <property type="entry name" value="Thioredoxin_domain"/>
</dbReference>
<keyword evidence="2" id="KW-0732">Signal</keyword>
<dbReference type="PANTHER" id="PTHR45672">
    <property type="entry name" value="PROTEIN DISULFIDE-ISOMERASE C17H9.14C-RELATED"/>
    <property type="match status" value="1"/>
</dbReference>
<dbReference type="AlphaFoldDB" id="A0A6C0LR71"/>
<comment type="similarity">
    <text evidence="1">Belongs to the protein disulfide isomerase family.</text>
</comment>
<evidence type="ECO:0000313" key="5">
    <source>
        <dbReference type="EMBL" id="QHU32495.1"/>
    </source>
</evidence>
<dbReference type="CDD" id="cd02961">
    <property type="entry name" value="PDI_a_family"/>
    <property type="match status" value="1"/>
</dbReference>
<dbReference type="GO" id="GO:0003756">
    <property type="term" value="F:protein disulfide isomerase activity"/>
    <property type="evidence" value="ECO:0007669"/>
    <property type="project" value="TreeGrafter"/>
</dbReference>
<dbReference type="PROSITE" id="PS51352">
    <property type="entry name" value="THIOREDOXIN_2"/>
    <property type="match status" value="1"/>
</dbReference>
<feature type="domain" description="Thioredoxin" evidence="4">
    <location>
        <begin position="19"/>
        <end position="158"/>
    </location>
</feature>
<evidence type="ECO:0000256" key="3">
    <source>
        <dbReference type="SAM" id="Phobius"/>
    </source>
</evidence>
<dbReference type="EMBL" id="MN740540">
    <property type="protein sequence ID" value="QHU32495.1"/>
    <property type="molecule type" value="Genomic_DNA"/>
</dbReference>
<evidence type="ECO:0000256" key="2">
    <source>
        <dbReference type="ARBA" id="ARBA00022729"/>
    </source>
</evidence>
<organism evidence="5">
    <name type="scientific">viral metagenome</name>
    <dbReference type="NCBI Taxonomy" id="1070528"/>
    <lineage>
        <taxon>unclassified sequences</taxon>
        <taxon>metagenomes</taxon>
        <taxon>organismal metagenomes</taxon>
    </lineage>
</organism>
<dbReference type="PANTHER" id="PTHR45672:SF3">
    <property type="entry name" value="THIOREDOXIN DOMAIN-CONTAINING PROTEIN 5"/>
    <property type="match status" value="1"/>
</dbReference>
<dbReference type="Gene3D" id="3.40.30.10">
    <property type="entry name" value="Glutaredoxin"/>
    <property type="match status" value="1"/>
</dbReference>
<dbReference type="GO" id="GO:0006457">
    <property type="term" value="P:protein folding"/>
    <property type="evidence" value="ECO:0007669"/>
    <property type="project" value="TreeGrafter"/>
</dbReference>
<evidence type="ECO:0000256" key="1">
    <source>
        <dbReference type="ARBA" id="ARBA00006347"/>
    </source>
</evidence>
<reference evidence="5" key="1">
    <citation type="journal article" date="2020" name="Nature">
        <title>Giant virus diversity and host interactions through global metagenomics.</title>
        <authorList>
            <person name="Schulz F."/>
            <person name="Roux S."/>
            <person name="Paez-Espino D."/>
            <person name="Jungbluth S."/>
            <person name="Walsh D.A."/>
            <person name="Denef V.J."/>
            <person name="McMahon K.D."/>
            <person name="Konstantinidis K.T."/>
            <person name="Eloe-Fadrosh E.A."/>
            <person name="Kyrpides N.C."/>
            <person name="Woyke T."/>
        </authorList>
    </citation>
    <scope>NUCLEOTIDE SEQUENCE</scope>
    <source>
        <strain evidence="5">GVMAG-M-3300027969-2</strain>
    </source>
</reference>
<sequence length="158" mass="18719">MAPVLEVVKRVFRPYSTYIMITLLVIVFSIAAYYIFKKYYIKKVLADDKKYTDVANAEKRSKEVVIYFFNVDWCPHCKTAKPEWEKFTRTYDGKEKGEYVIKCVNFNCTDENADVTKIINRFNIDSYPTIKMVKDNQTIEFDSKITEYTLEQFVNTMV</sequence>
<accession>A0A6C0LR71</accession>
<dbReference type="SUPFAM" id="SSF52833">
    <property type="entry name" value="Thioredoxin-like"/>
    <property type="match status" value="1"/>
</dbReference>